<protein>
    <recommendedName>
        <fullName evidence="5">Gag-pol polyprotein</fullName>
    </recommendedName>
</protein>
<dbReference type="PANTHER" id="PTHR35317:SF35">
    <property type="entry name" value="DUF4219 DOMAIN-CONTAINING PROTEIN"/>
    <property type="match status" value="1"/>
</dbReference>
<evidence type="ECO:0000313" key="3">
    <source>
        <dbReference type="EMBL" id="KAG9442202.1"/>
    </source>
</evidence>
<feature type="compositionally biased region" description="Basic and acidic residues" evidence="2">
    <location>
        <begin position="177"/>
        <end position="187"/>
    </location>
</feature>
<keyword evidence="1" id="KW-0175">Coiled coil</keyword>
<dbReference type="Proteomes" id="UP000825729">
    <property type="component" value="Unassembled WGS sequence"/>
</dbReference>
<dbReference type="PANTHER" id="PTHR35317">
    <property type="entry name" value="OS04G0629600 PROTEIN"/>
    <property type="match status" value="1"/>
</dbReference>
<feature type="coiled-coil region" evidence="1">
    <location>
        <begin position="367"/>
        <end position="436"/>
    </location>
</feature>
<dbReference type="AlphaFoldDB" id="A0AAV7E304"/>
<evidence type="ECO:0008006" key="5">
    <source>
        <dbReference type="Google" id="ProtNLM"/>
    </source>
</evidence>
<evidence type="ECO:0000313" key="4">
    <source>
        <dbReference type="Proteomes" id="UP000825729"/>
    </source>
</evidence>
<evidence type="ECO:0000256" key="1">
    <source>
        <dbReference type="SAM" id="Coils"/>
    </source>
</evidence>
<feature type="compositionally biased region" description="Polar residues" evidence="2">
    <location>
        <begin position="194"/>
        <end position="210"/>
    </location>
</feature>
<feature type="region of interest" description="Disordered" evidence="2">
    <location>
        <begin position="177"/>
        <end position="210"/>
    </location>
</feature>
<accession>A0AAV7E304</accession>
<name>A0AAV7E304_ARIFI</name>
<evidence type="ECO:0000256" key="2">
    <source>
        <dbReference type="SAM" id="MobiDB-lite"/>
    </source>
</evidence>
<dbReference type="EMBL" id="JAINDJ010000007">
    <property type="protein sequence ID" value="KAG9442202.1"/>
    <property type="molecule type" value="Genomic_DNA"/>
</dbReference>
<comment type="caution">
    <text evidence="3">The sequence shown here is derived from an EMBL/GenBank/DDBJ whole genome shotgun (WGS) entry which is preliminary data.</text>
</comment>
<reference evidence="3 4" key="1">
    <citation type="submission" date="2021-07" db="EMBL/GenBank/DDBJ databases">
        <title>The Aristolochia fimbriata genome: insights into angiosperm evolution, floral development and chemical biosynthesis.</title>
        <authorList>
            <person name="Jiao Y."/>
        </authorList>
    </citation>
    <scope>NUCLEOTIDE SEQUENCE [LARGE SCALE GENOMIC DNA]</scope>
    <source>
        <strain evidence="3">IBCAS-2021</strain>
        <tissue evidence="3">Leaf</tissue>
    </source>
</reference>
<gene>
    <name evidence="3" type="ORF">H6P81_018056</name>
</gene>
<sequence length="500" mass="56881">MAAYHKEGASNTRPPLLDGTNYAYWKAKMKIYIKAQDERAWRSVQDGWAPPTVEIGEGADKKRILKPSSEWNDVEDRLSNFNSKALNAIFGGIDEDQFRRVSACTTAKEAWKILEVHYEGTESVRAVKLQMLMTQFELMRMRDGETILEFEGKIRDIANQSANLGDRIPQDRLVKKMNEESSDSVRESKKKSVAFQTRAGNEVTQSTQESDIPTITLTKLDAKVSFLAKGLNRFIRKSKKKDYFSGQGKPSGGGFESANKSKIITYYECGGRGHIQSECPTYLKKKKLFVAAWSDDSSTSEDDECNFVAFTASTLVNSELPVQKKIQGLTIASDDETNDEDDISTVENIIKQWDGVLESTKVLREQVVALKREKVVLKQKLDEKEAESRKTESKEGLLREQISVLDEENHMVKQKVNEKEERILKMEEELRKAKEIWVKFDKGKQQLDDILTQEKRRGSKNGLGYSGASLFLQSAYTQPRHNQVRRFIPTCHHNGVYGHI</sequence>
<proteinExistence type="predicted"/>
<keyword evidence="4" id="KW-1185">Reference proteome</keyword>
<organism evidence="3 4">
    <name type="scientific">Aristolochia fimbriata</name>
    <name type="common">White veined hardy Dutchman's pipe vine</name>
    <dbReference type="NCBI Taxonomy" id="158543"/>
    <lineage>
        <taxon>Eukaryota</taxon>
        <taxon>Viridiplantae</taxon>
        <taxon>Streptophyta</taxon>
        <taxon>Embryophyta</taxon>
        <taxon>Tracheophyta</taxon>
        <taxon>Spermatophyta</taxon>
        <taxon>Magnoliopsida</taxon>
        <taxon>Magnoliidae</taxon>
        <taxon>Piperales</taxon>
        <taxon>Aristolochiaceae</taxon>
        <taxon>Aristolochia</taxon>
    </lineage>
</organism>
<dbReference type="Pfam" id="PF14223">
    <property type="entry name" value="Retrotran_gag_2"/>
    <property type="match status" value="1"/>
</dbReference>